<dbReference type="Pfam" id="PF03781">
    <property type="entry name" value="FGE-sulfatase"/>
    <property type="match status" value="1"/>
</dbReference>
<keyword evidence="5" id="KW-1185">Reference proteome</keyword>
<dbReference type="Proteomes" id="UP000540787">
    <property type="component" value="Unassembled WGS sequence"/>
</dbReference>
<comment type="caution">
    <text evidence="4">The sequence shown here is derived from an EMBL/GenBank/DDBJ whole genome shotgun (WGS) entry which is preliminary data.</text>
</comment>
<name>A0A7W9X1V3_9BURK</name>
<protein>
    <submittedName>
        <fullName evidence="4">Formylglycine-generating enzyme required for sulfatase activity</fullName>
    </submittedName>
</protein>
<evidence type="ECO:0000256" key="1">
    <source>
        <dbReference type="SAM" id="MobiDB-lite"/>
    </source>
</evidence>
<dbReference type="GO" id="GO:0120147">
    <property type="term" value="F:formylglycine-generating oxidase activity"/>
    <property type="evidence" value="ECO:0007669"/>
    <property type="project" value="TreeGrafter"/>
</dbReference>
<feature type="chain" id="PRO_5030529621" evidence="2">
    <location>
        <begin position="22"/>
        <end position="317"/>
    </location>
</feature>
<reference evidence="4 5" key="1">
    <citation type="submission" date="2020-08" db="EMBL/GenBank/DDBJ databases">
        <title>The Agave Microbiome: Exploring the role of microbial communities in plant adaptations to desert environments.</title>
        <authorList>
            <person name="Partida-Martinez L.P."/>
        </authorList>
    </citation>
    <scope>NUCLEOTIDE SEQUENCE [LARGE SCALE GENOMIC DNA]</scope>
    <source>
        <strain evidence="4 5">AT3.2</strain>
    </source>
</reference>
<evidence type="ECO:0000256" key="2">
    <source>
        <dbReference type="SAM" id="SignalP"/>
    </source>
</evidence>
<dbReference type="PANTHER" id="PTHR23150">
    <property type="entry name" value="SULFATASE MODIFYING FACTOR 1, 2"/>
    <property type="match status" value="1"/>
</dbReference>
<dbReference type="SUPFAM" id="SSF56436">
    <property type="entry name" value="C-type lectin-like"/>
    <property type="match status" value="1"/>
</dbReference>
<dbReference type="InterPro" id="IPR016187">
    <property type="entry name" value="CTDL_fold"/>
</dbReference>
<dbReference type="Gene3D" id="3.90.1580.10">
    <property type="entry name" value="paralog of FGE (formylglycine-generating enzyme)"/>
    <property type="match status" value="1"/>
</dbReference>
<evidence type="ECO:0000313" key="5">
    <source>
        <dbReference type="Proteomes" id="UP000540787"/>
    </source>
</evidence>
<accession>A0A7W9X1V3</accession>
<feature type="region of interest" description="Disordered" evidence="1">
    <location>
        <begin position="179"/>
        <end position="219"/>
    </location>
</feature>
<evidence type="ECO:0000259" key="3">
    <source>
        <dbReference type="Pfam" id="PF03781"/>
    </source>
</evidence>
<sequence length="317" mass="35100">MKKIHLVLAVSLVVLQAGVHADTKLQEDSGVEVLEDGNVRDPAPTSQQIASLVAQTKKNMIKMRAGTFDMGDWGPEVNPEGLPFDGYPQSKPLHKVKLNSFSMSKYPVTYAEFDVFSAALRLPRVNQRKSIQKSRTGAHPALVSWDGAKEYCQWIGKQAGLAMDLPTEAQWEYAARSGGKRNLFPTDNGKEEQGRNFPSYDQKKEDGGRIQTGKFPPNPAGFHDFGVNGEWVNDWYAVDYYANSPLSNPKGPASGEKRVVRGNLGQLIMNMEREGMDPAGETGTWPLFLKEPLAAKKNIPYTKFSGKEYIGFRCVGN</sequence>
<dbReference type="RefSeq" id="WP_183555590.1">
    <property type="nucleotide sequence ID" value="NZ_JACHBX010000003.1"/>
</dbReference>
<evidence type="ECO:0000313" key="4">
    <source>
        <dbReference type="EMBL" id="MBB6134933.1"/>
    </source>
</evidence>
<dbReference type="EMBL" id="JACHBX010000003">
    <property type="protein sequence ID" value="MBB6134933.1"/>
    <property type="molecule type" value="Genomic_DNA"/>
</dbReference>
<feature type="signal peptide" evidence="2">
    <location>
        <begin position="1"/>
        <end position="21"/>
    </location>
</feature>
<feature type="domain" description="Sulfatase-modifying factor enzyme-like" evidence="3">
    <location>
        <begin position="58"/>
        <end position="263"/>
    </location>
</feature>
<dbReference type="AlphaFoldDB" id="A0A7W9X1V3"/>
<proteinExistence type="predicted"/>
<gene>
    <name evidence="4" type="ORF">HD842_003091</name>
</gene>
<organism evidence="4 5">
    <name type="scientific">Massilia aurea</name>
    <dbReference type="NCBI Taxonomy" id="373040"/>
    <lineage>
        <taxon>Bacteria</taxon>
        <taxon>Pseudomonadati</taxon>
        <taxon>Pseudomonadota</taxon>
        <taxon>Betaproteobacteria</taxon>
        <taxon>Burkholderiales</taxon>
        <taxon>Oxalobacteraceae</taxon>
        <taxon>Telluria group</taxon>
        <taxon>Massilia</taxon>
    </lineage>
</organism>
<keyword evidence="2" id="KW-0732">Signal</keyword>
<dbReference type="PANTHER" id="PTHR23150:SF19">
    <property type="entry name" value="FORMYLGLYCINE-GENERATING ENZYME"/>
    <property type="match status" value="1"/>
</dbReference>
<dbReference type="InterPro" id="IPR042095">
    <property type="entry name" value="SUMF_sf"/>
</dbReference>
<dbReference type="InterPro" id="IPR051043">
    <property type="entry name" value="Sulfatase_Mod_Factor_Kinase"/>
</dbReference>
<dbReference type="InterPro" id="IPR005532">
    <property type="entry name" value="SUMF_dom"/>
</dbReference>